<reference evidence="4" key="1">
    <citation type="submission" date="2016-04" db="EMBL/GenBank/DDBJ databases">
        <authorList>
            <person name="Quiroz-Castaneda R.E."/>
            <person name="Martinez-Ocampo F."/>
        </authorList>
    </citation>
    <scope>NUCLEOTIDE SEQUENCE [LARGE SCALE GENOMIC DNA]</scope>
    <source>
        <strain evidence="4">INIFAP01</strain>
    </source>
</reference>
<feature type="transmembrane region" description="Helical" evidence="2">
    <location>
        <begin position="6"/>
        <end position="27"/>
    </location>
</feature>
<feature type="compositionally biased region" description="Polar residues" evidence="1">
    <location>
        <begin position="140"/>
        <end position="150"/>
    </location>
</feature>
<keyword evidence="2" id="KW-0812">Transmembrane</keyword>
<dbReference type="EMBL" id="LWUJ01000010">
    <property type="protein sequence ID" value="OAL10531.1"/>
    <property type="molecule type" value="Genomic_DNA"/>
</dbReference>
<evidence type="ECO:0000256" key="2">
    <source>
        <dbReference type="SAM" id="Phobius"/>
    </source>
</evidence>
<proteinExistence type="predicted"/>
<evidence type="ECO:0000256" key="1">
    <source>
        <dbReference type="SAM" id="MobiDB-lite"/>
    </source>
</evidence>
<organism evidence="3 4">
    <name type="scientific">Candidatus Mycoplasma haematobovis</name>
    <dbReference type="NCBI Taxonomy" id="432608"/>
    <lineage>
        <taxon>Bacteria</taxon>
        <taxon>Bacillati</taxon>
        <taxon>Mycoplasmatota</taxon>
        <taxon>Mollicutes</taxon>
        <taxon>Mycoplasmataceae</taxon>
        <taxon>Mycoplasma</taxon>
    </lineage>
</organism>
<evidence type="ECO:0000313" key="4">
    <source>
        <dbReference type="Proteomes" id="UP000077623"/>
    </source>
</evidence>
<feature type="region of interest" description="Disordered" evidence="1">
    <location>
        <begin position="137"/>
        <end position="169"/>
    </location>
</feature>
<gene>
    <name evidence="3" type="ORF">A6V39_00505</name>
</gene>
<dbReference type="STRING" id="432608.A6V39_00505"/>
<sequence length="169" mass="18048">MTPKSILLTVLGVSTVGGVATGGYFFMTPSNLGELLKSEKINLLDPNKDEEKWNKLASKHTTGEITITLENDQIEKIKTIEGLGDISTQTEIKVKSLKDKCKELLNKSITKGDKFEADKQAAIDWCSADSKIFKEKVPIASSSHASSPTNVDGGRGAGQVIPSSSGHSG</sequence>
<comment type="caution">
    <text evidence="3">The sequence shown here is derived from an EMBL/GenBank/DDBJ whole genome shotgun (WGS) entry which is preliminary data.</text>
</comment>
<keyword evidence="2" id="KW-0472">Membrane</keyword>
<name>A0A1A9QEU4_9MOLU</name>
<evidence type="ECO:0000313" key="3">
    <source>
        <dbReference type="EMBL" id="OAL10531.1"/>
    </source>
</evidence>
<protein>
    <submittedName>
        <fullName evidence="3">Uncharacterized protein</fullName>
    </submittedName>
</protein>
<dbReference type="Proteomes" id="UP000077623">
    <property type="component" value="Unassembled WGS sequence"/>
</dbReference>
<dbReference type="RefSeq" id="WP_187149765.1">
    <property type="nucleotide sequence ID" value="NZ_LWUJ01000010.1"/>
</dbReference>
<accession>A0A1A9QEU4</accession>
<dbReference type="AlphaFoldDB" id="A0A1A9QEU4"/>
<keyword evidence="4" id="KW-1185">Reference proteome</keyword>
<keyword evidence="2" id="KW-1133">Transmembrane helix</keyword>